<evidence type="ECO:0000313" key="1">
    <source>
        <dbReference type="EMBL" id="QQP10607.1"/>
    </source>
</evidence>
<dbReference type="RefSeq" id="WP_053597256.1">
    <property type="nucleotide sequence ID" value="NZ_CP067341.1"/>
</dbReference>
<evidence type="ECO:0000313" key="2">
    <source>
        <dbReference type="Proteomes" id="UP000596049"/>
    </source>
</evidence>
<sequence length="223" mass="26108">MIRHGGELEIEKYNFHFSENECSVKRNGKCFFDNENEKKYSELPDTPERKQRGDYMYCPYLAKTWLHGTNQGSFNPIKINDEMQFEDGRHRFCITHKLNQPFIFIDSAVYKNLENISGNLEDEIHLESLNIINEIEENIKPIISEFPDELYYKSLESFLNARDQACSMSKEITKKLLINISKLKCPKCEAFLPISARDIRKGRFSCTDCGESYTLIVKEDLFT</sequence>
<accession>A0ABX7AMX2</accession>
<reference evidence="1 2" key="1">
    <citation type="submission" date="2020-01" db="EMBL/GenBank/DDBJ databases">
        <authorList>
            <person name="Liu G."/>
            <person name="Liu B."/>
        </authorList>
    </citation>
    <scope>NUCLEOTIDE SEQUENCE [LARGE SCALE GENOMIC DNA]</scope>
    <source>
        <strain evidence="1 2">FJAT-51161</strain>
    </source>
</reference>
<gene>
    <name evidence="1" type="ORF">FJQ98_15190</name>
</gene>
<organism evidence="1 2">
    <name type="scientific">Lysinibacillus agricola</name>
    <dbReference type="NCBI Taxonomy" id="2590012"/>
    <lineage>
        <taxon>Bacteria</taxon>
        <taxon>Bacillati</taxon>
        <taxon>Bacillota</taxon>
        <taxon>Bacilli</taxon>
        <taxon>Bacillales</taxon>
        <taxon>Bacillaceae</taxon>
        <taxon>Lysinibacillus</taxon>
    </lineage>
</organism>
<proteinExistence type="predicted"/>
<name>A0ABX7AMX2_9BACI</name>
<protein>
    <submittedName>
        <fullName evidence="1">Uncharacterized protein</fullName>
    </submittedName>
</protein>
<dbReference type="EMBL" id="CP067341">
    <property type="protein sequence ID" value="QQP10607.1"/>
    <property type="molecule type" value="Genomic_DNA"/>
</dbReference>
<dbReference type="Proteomes" id="UP000596049">
    <property type="component" value="Chromosome"/>
</dbReference>
<keyword evidence="2" id="KW-1185">Reference proteome</keyword>